<proteinExistence type="predicted"/>
<dbReference type="Proteomes" id="UP000832041">
    <property type="component" value="Chromosome"/>
</dbReference>
<dbReference type="InterPro" id="IPR056726">
    <property type="entry name" value="DUF7824"/>
</dbReference>
<evidence type="ECO:0000313" key="4">
    <source>
        <dbReference type="EMBL" id="UPT22257.1"/>
    </source>
</evidence>
<feature type="domain" description="DUF6493" evidence="2">
    <location>
        <begin position="71"/>
        <end position="379"/>
    </location>
</feature>
<protein>
    <recommendedName>
        <fullName evidence="6">Secreted protein</fullName>
    </recommendedName>
</protein>
<evidence type="ECO:0000256" key="1">
    <source>
        <dbReference type="SAM" id="MobiDB-lite"/>
    </source>
</evidence>
<dbReference type="InterPro" id="IPR045472">
    <property type="entry name" value="DUF6493"/>
</dbReference>
<evidence type="ECO:0008006" key="6">
    <source>
        <dbReference type="Google" id="ProtNLM"/>
    </source>
</evidence>
<gene>
    <name evidence="4" type="ORF">FOF52_15865</name>
</gene>
<feature type="domain" description="DUF7824" evidence="3">
    <location>
        <begin position="597"/>
        <end position="683"/>
    </location>
</feature>
<feature type="region of interest" description="Disordered" evidence="1">
    <location>
        <begin position="1"/>
        <end position="21"/>
    </location>
</feature>
<accession>A0ABY4L3L1</accession>
<keyword evidence="5" id="KW-1185">Reference proteome</keyword>
<reference evidence="4 5" key="1">
    <citation type="submission" date="2020-04" db="EMBL/GenBank/DDBJ databases">
        <title>Thermobifida alba genome sequencing and assembly.</title>
        <authorList>
            <person name="Luzics S."/>
            <person name="Horvath B."/>
            <person name="Nagy I."/>
            <person name="Toth A."/>
            <person name="Nagy I."/>
            <person name="Kukolya J."/>
        </authorList>
    </citation>
    <scope>NUCLEOTIDE SEQUENCE [LARGE SCALE GENOMIC DNA]</scope>
    <source>
        <strain evidence="4 5">DSM 43795</strain>
    </source>
</reference>
<feature type="compositionally biased region" description="Pro residues" evidence="1">
    <location>
        <begin position="1"/>
        <end position="15"/>
    </location>
</feature>
<dbReference type="RefSeq" id="WP_248590738.1">
    <property type="nucleotide sequence ID" value="NZ_BAABEB010000005.1"/>
</dbReference>
<dbReference type="EMBL" id="CP051627">
    <property type="protein sequence ID" value="UPT22257.1"/>
    <property type="molecule type" value="Genomic_DNA"/>
</dbReference>
<evidence type="ECO:0000259" key="2">
    <source>
        <dbReference type="Pfam" id="PF20103"/>
    </source>
</evidence>
<evidence type="ECO:0000259" key="3">
    <source>
        <dbReference type="Pfam" id="PF25148"/>
    </source>
</evidence>
<organism evidence="4 5">
    <name type="scientific">Thermobifida alba</name>
    <name type="common">Thermomonospora alba</name>
    <dbReference type="NCBI Taxonomy" id="53522"/>
    <lineage>
        <taxon>Bacteria</taxon>
        <taxon>Bacillati</taxon>
        <taxon>Actinomycetota</taxon>
        <taxon>Actinomycetes</taxon>
        <taxon>Streptosporangiales</taxon>
        <taxon>Nocardiopsidaceae</taxon>
        <taxon>Thermobifida</taxon>
    </lineage>
</organism>
<dbReference type="Pfam" id="PF20103">
    <property type="entry name" value="DUF6493"/>
    <property type="match status" value="1"/>
</dbReference>
<evidence type="ECO:0000313" key="5">
    <source>
        <dbReference type="Proteomes" id="UP000832041"/>
    </source>
</evidence>
<name>A0ABY4L3L1_THEAE</name>
<dbReference type="Pfam" id="PF25148">
    <property type="entry name" value="DUF7824"/>
    <property type="match status" value="1"/>
</dbReference>
<sequence length="953" mass="102488">MSTSPAPEPRTAPEPPADDPVDLLLRFARRTGVRLEAARRLTEEDREILEETARRLTPEAAGVVAAVTDVRKEDLFPRLAALPERDRGSCVPYLERFLRLLRDDWDATSIRYERHRQILRLAGVACEPTPAAAVRWIISDELWWASTEPRDTDRLLQVLADRPARWRADLVARVVERCDRTTESFWYPLVRGLLLMSDLPPPEHDAFVQAWMRDLTHPHWHPAGGRHRTSSRPDTLLDRLRDDPFRDTLLPRIFRGGTVAQLAERGAGGEDADRWPRALAALAAEGRLDRAFLIDTALACLLRGGRPSDLTACFEVFTSLDPTDDECGERVPVLLRLLSETPSAVAEHVQRRLRALDDAGRLTAEQFADASRSVLFRPQKKLLRAQLSWLDRSARRDASRAGVVVSAVTGLFGHEDVTLQERAWQVAARHLPHAPEEVRAGLAAASAALHPGLRDRAAGLLGTAPSAAAEPADLLPPVAVPAPLAPPPATPAEVAEEVGAVVQRTRGGWAAVRAVDVPTFERALDGLVRHAHRDLDGLVAALEPVARACPWDLSWRSREPWEREWRPGDLRYVLAHLLGEEDPGVLWAWREQWLPGRAPSRFSRVIRARLHEVAQRLATDPPPFLLATPTAVDGRIDPAELVARIAAYEDAGVSPGEVDLSQALLRVDAAACPDEVLDRAGKLAGSAGRRLAAWLAAGGLPEPVERAPWDGPGGDGTPAGALLVASGAVAPPGALHEVFGALLEGGGVDDRDLCRHLPDPHWLAMLPVSRRLLALRLQRAYVDAADGGASGTVRLLPVLAEAGGGAGTALHMGVACALGVAEAEDRPAAVDALLALAARGDLDAALLGRCLGEAVRVGAVVPTRLAAALRDAAAGGAYGTVWSVLEAVLPGLLRCCDGPAPRGLADLVAVAAECAGRCGARGEIPEVTQVAARKGRTRLVREARALRDALAAG</sequence>